<protein>
    <submittedName>
        <fullName evidence="1">Uncharacterized protein</fullName>
    </submittedName>
</protein>
<sequence length="134" mass="14607">MSKYTRRALLGIGGVLGVGAVAYGAGLIGCRFVHRNVPDFFAQFEGVDGVDTEILRKVGLAVLRERPEYAVPEYVTASLAAKPYSAAAMETTCPKERLAYLQMQCRADFDQDDYLIVDGWMISQTEAAFCASLA</sequence>
<reference evidence="1 2" key="1">
    <citation type="submission" date="2018-06" db="EMBL/GenBank/DDBJ databases">
        <title>Genomic Encyclopedia of Type Strains, Phase IV (KMG-IV): sequencing the most valuable type-strain genomes for metagenomic binning, comparative biology and taxonomic classification.</title>
        <authorList>
            <person name="Goeker M."/>
        </authorList>
    </citation>
    <scope>NUCLEOTIDE SEQUENCE [LARGE SCALE GENOMIC DNA]</scope>
    <source>
        <strain evidence="1 2">DSM 26720</strain>
    </source>
</reference>
<accession>A0A364JT82</accession>
<dbReference type="EMBL" id="QLMK01000012">
    <property type="protein sequence ID" value="RAK26816.1"/>
    <property type="molecule type" value="Genomic_DNA"/>
</dbReference>
<name>A0A364JT82_9HYPH</name>
<dbReference type="AlphaFoldDB" id="A0A364JT82"/>
<evidence type="ECO:0000313" key="1">
    <source>
        <dbReference type="EMBL" id="RAK26816.1"/>
    </source>
</evidence>
<comment type="caution">
    <text evidence="1">The sequence shown here is derived from an EMBL/GenBank/DDBJ whole genome shotgun (WGS) entry which is preliminary data.</text>
</comment>
<dbReference type="PROSITE" id="PS51257">
    <property type="entry name" value="PROKAR_LIPOPROTEIN"/>
    <property type="match status" value="1"/>
</dbReference>
<evidence type="ECO:0000313" key="2">
    <source>
        <dbReference type="Proteomes" id="UP000249453"/>
    </source>
</evidence>
<keyword evidence="2" id="KW-1185">Reference proteome</keyword>
<proteinExistence type="predicted"/>
<organism evidence="1 2">
    <name type="scientific">Falsochrobactrum ovis</name>
    <dbReference type="NCBI Taxonomy" id="1293442"/>
    <lineage>
        <taxon>Bacteria</taxon>
        <taxon>Pseudomonadati</taxon>
        <taxon>Pseudomonadota</taxon>
        <taxon>Alphaproteobacteria</taxon>
        <taxon>Hyphomicrobiales</taxon>
        <taxon>Brucellaceae</taxon>
        <taxon>Falsochrobactrum</taxon>
    </lineage>
</organism>
<gene>
    <name evidence="1" type="ORF">C7374_11237</name>
</gene>
<dbReference type="RefSeq" id="WP_111575958.1">
    <property type="nucleotide sequence ID" value="NZ_JBHEEY010000013.1"/>
</dbReference>
<dbReference type="OrthoDB" id="7361935at2"/>
<dbReference type="Proteomes" id="UP000249453">
    <property type="component" value="Unassembled WGS sequence"/>
</dbReference>